<dbReference type="GeneID" id="23672168"/>
<reference evidence="1 2" key="1">
    <citation type="journal article" date="2013" name="Genome Announc.">
        <title>Whole Genome Sequencing and Comparative Analysis of Bartonella bacilliformis Strain INS, the Causative Agent of Carrion's Disease.</title>
        <authorList>
            <person name="Tarazona D."/>
            <person name="Padilla C."/>
            <person name="Caceres O."/>
            <person name="Montenegro J.D."/>
            <person name="Bailon H."/>
            <person name="Ventura G."/>
            <person name="Mendoza G."/>
            <person name="Anaya E."/>
            <person name="Guio H."/>
        </authorList>
    </citation>
    <scope>NUCLEOTIDE SEQUENCE [LARGE SCALE GENOMIC DNA]</scope>
    <source>
        <strain evidence="1 2">INS</strain>
    </source>
</reference>
<gene>
    <name evidence="1" type="ORF">BbINS_05502</name>
</gene>
<comment type="caution">
    <text evidence="1">The sequence shown here is derived from an EMBL/GenBank/DDBJ whole genome shotgun (WGS) entry which is preliminary data.</text>
</comment>
<keyword evidence="2" id="KW-1185">Reference proteome</keyword>
<dbReference type="Gene3D" id="3.40.50.300">
    <property type="entry name" value="P-loop containing nucleotide triphosphate hydrolases"/>
    <property type="match status" value="1"/>
</dbReference>
<accession>A0ABN0IF48</accession>
<evidence type="ECO:0000313" key="1">
    <source>
        <dbReference type="EMBL" id="EKS43065.1"/>
    </source>
</evidence>
<evidence type="ECO:0000313" key="2">
    <source>
        <dbReference type="Proteomes" id="UP000009359"/>
    </source>
</evidence>
<dbReference type="Proteomes" id="UP000009359">
    <property type="component" value="Unassembled WGS sequence"/>
</dbReference>
<dbReference type="InterPro" id="IPR027417">
    <property type="entry name" value="P-loop_NTPase"/>
</dbReference>
<protein>
    <submittedName>
        <fullName evidence="1">Partition protein ParA</fullName>
    </submittedName>
</protein>
<proteinExistence type="predicted"/>
<dbReference type="EMBL" id="AMQK01000019">
    <property type="protein sequence ID" value="EKS43065.1"/>
    <property type="molecule type" value="Genomic_DNA"/>
</dbReference>
<name>A0ABN0IF48_BARBA</name>
<sequence>MNDEQSAHPHYPSNIEVQGGVNENNIIEIIDEAAKTHSCVIMDLEGSANLPASHAMSRAGMLITLMSGTKLDSHEAAEVIAFIACEGKARRHHIPYRILSSKYSAIQMREERDIRKEMGEAKIPILAHGMVNKAAFSTFFGFGCTIYHLNKGDFQTLNLLLLMLNTLLQILCKS</sequence>
<dbReference type="RefSeq" id="WP_005767835.1">
    <property type="nucleotide sequence ID" value="NZ_AMQK01000019.1"/>
</dbReference>
<organism evidence="1 2">
    <name type="scientific">Bartonella bacilliformis INS</name>
    <dbReference type="NCBI Taxonomy" id="1206782"/>
    <lineage>
        <taxon>Bacteria</taxon>
        <taxon>Pseudomonadati</taxon>
        <taxon>Pseudomonadota</taxon>
        <taxon>Alphaproteobacteria</taxon>
        <taxon>Hyphomicrobiales</taxon>
        <taxon>Bartonellaceae</taxon>
        <taxon>Bartonella</taxon>
    </lineage>
</organism>